<dbReference type="Gene3D" id="3.30.1370.120">
    <property type="match status" value="3"/>
</dbReference>
<evidence type="ECO:0000256" key="2">
    <source>
        <dbReference type="ARBA" id="ARBA00022692"/>
    </source>
</evidence>
<evidence type="ECO:0000259" key="9">
    <source>
        <dbReference type="Pfam" id="PF00263"/>
    </source>
</evidence>
<evidence type="ECO:0000256" key="4">
    <source>
        <dbReference type="ARBA" id="ARBA00023136"/>
    </source>
</evidence>
<feature type="compositionally biased region" description="Gly residues" evidence="7">
    <location>
        <begin position="419"/>
        <end position="430"/>
    </location>
</feature>
<evidence type="ECO:0000259" key="11">
    <source>
        <dbReference type="Pfam" id="PF21305"/>
    </source>
</evidence>
<dbReference type="KEGG" id="npy:NPRO_00980"/>
<dbReference type="PRINTS" id="PR00811">
    <property type="entry name" value="BCTERIALGSPD"/>
</dbReference>
<dbReference type="EMBL" id="AP021858">
    <property type="protein sequence ID" value="BBO22503.1"/>
    <property type="molecule type" value="Genomic_DNA"/>
</dbReference>
<keyword evidence="3 8" id="KW-0732">Signal</keyword>
<evidence type="ECO:0000256" key="1">
    <source>
        <dbReference type="ARBA" id="ARBA00004370"/>
    </source>
</evidence>
<feature type="region of interest" description="Disordered" evidence="7">
    <location>
        <begin position="382"/>
        <end position="436"/>
    </location>
</feature>
<keyword evidence="4" id="KW-0472">Membrane</keyword>
<dbReference type="InterPro" id="IPR038591">
    <property type="entry name" value="NolW-like_sf"/>
</dbReference>
<evidence type="ECO:0000313" key="12">
    <source>
        <dbReference type="EMBL" id="BBO22503.1"/>
    </source>
</evidence>
<feature type="domain" description="NolW-like" evidence="10">
    <location>
        <begin position="159"/>
        <end position="258"/>
    </location>
</feature>
<dbReference type="Pfam" id="PF21305">
    <property type="entry name" value="type_II_gspD_N0"/>
    <property type="match status" value="1"/>
</dbReference>
<feature type="compositionally biased region" description="Low complexity" evidence="7">
    <location>
        <begin position="382"/>
        <end position="418"/>
    </location>
</feature>
<dbReference type="PANTHER" id="PTHR30332">
    <property type="entry name" value="PROBABLE GENERAL SECRETION PATHWAY PROTEIN D"/>
    <property type="match status" value="1"/>
</dbReference>
<sequence>MRTKKSRWTWIAILALVSALSFAQFDFGGGTQGGSSKPWESFKLDATKRITLDFKNANVDAVIAALTKASGVTIVKDPQLTGPITVTSAKPATLNEAFEILNAVVSLKGFDMRKEGSLLIIRKRDTRGQDNRGRSGNPFEGMDMGAIQSMFSGSQTNLKVYPLKYANASQVSRVVNEVFATVQDPMQQLMQMFGGGGTQMNRGGFQGRNTRGGFQSFGRGGSVVRASSDDYTNSVIVNAPSSEQRQVGSLIEELDKQSDLPMTPKVYRLEFAIAAEIAPAVQNVLTATAPTGRGGIGTANVPFEQRIQQAMRFGSPQASFGTVVTDARTNSIIVTATEENHALVGNVIKELDTEVKLESSTFVVSLANARADDVAGLLSQAFGTRNTGNNANRNNQFGRTGTTQSGNRNNQNNRQPGGQNTGGRNTGGGRSFEEEYDPDRELGLLLEDPNANTGELMTQVMIQQGGRFGTFGGQQQGTSAPQGRDDQGRIVNTRDLTGQITIIPDLNTNSLIVVTSPDNVDLVRSILEQLDKIPEQVMIETIIVEATLDSSSKLGVEWNLTDSPAFRDPGTTQTGGTGFGLSTATPALQGFRYTITGGKLTAFMNALQTDQKFRVLSTPRIFTSNNSEAVINISQRVPYVLSSREDINGNLTFTYAFQDVGIVLTVTPRITANGYVTMVIDQTANDLQGFTSFNAPIINQRQANTVVSVRDSETIILGGIIRNTVSSTVKKVPLLGDIPVLGNLFRSTDKQDVKTELLVFLTPRVVKGDEDARKLREEGQGKLSEESQKAVKGAIPPSKPTTTTGHGGATPPPGGGR</sequence>
<dbReference type="InterPro" id="IPR004846">
    <property type="entry name" value="T2SS/T3SS_dom"/>
</dbReference>
<comment type="similarity">
    <text evidence="5">Belongs to the bacterial secretin family.</text>
</comment>
<evidence type="ECO:0000259" key="10">
    <source>
        <dbReference type="Pfam" id="PF03958"/>
    </source>
</evidence>
<dbReference type="PANTHER" id="PTHR30332:SF24">
    <property type="entry name" value="SECRETIN GSPD-RELATED"/>
    <property type="match status" value="1"/>
</dbReference>
<dbReference type="Pfam" id="PF03958">
    <property type="entry name" value="Secretin_N"/>
    <property type="match status" value="3"/>
</dbReference>
<evidence type="ECO:0000256" key="7">
    <source>
        <dbReference type="SAM" id="MobiDB-lite"/>
    </source>
</evidence>
<organism evidence="12 13">
    <name type="scientific">Candidatus Nitrosymbiomonas proteolyticus</name>
    <dbReference type="NCBI Taxonomy" id="2608984"/>
    <lineage>
        <taxon>Bacteria</taxon>
        <taxon>Bacillati</taxon>
        <taxon>Armatimonadota</taxon>
        <taxon>Armatimonadota incertae sedis</taxon>
        <taxon>Candidatus Nitrosymbiomonas</taxon>
    </lineage>
</organism>
<dbReference type="GO" id="GO:0009306">
    <property type="term" value="P:protein secretion"/>
    <property type="evidence" value="ECO:0007669"/>
    <property type="project" value="InterPro"/>
</dbReference>
<dbReference type="InterPro" id="IPR049371">
    <property type="entry name" value="GspD-like_N0"/>
</dbReference>
<evidence type="ECO:0000256" key="3">
    <source>
        <dbReference type="ARBA" id="ARBA00022729"/>
    </source>
</evidence>
<feature type="domain" description="GspD-like N0" evidence="11">
    <location>
        <begin position="52"/>
        <end position="114"/>
    </location>
</feature>
<comment type="subcellular location">
    <subcellularLocation>
        <location evidence="6">Cell outer membrane</location>
    </subcellularLocation>
    <subcellularLocation>
        <location evidence="1">Membrane</location>
    </subcellularLocation>
</comment>
<evidence type="ECO:0000256" key="8">
    <source>
        <dbReference type="SAM" id="SignalP"/>
    </source>
</evidence>
<keyword evidence="2" id="KW-0812">Transmembrane</keyword>
<feature type="domain" description="Type II/III secretion system secretin-like" evidence="9">
    <location>
        <begin position="606"/>
        <end position="767"/>
    </location>
</feature>
<dbReference type="Gene3D" id="3.55.50.30">
    <property type="match status" value="1"/>
</dbReference>
<protein>
    <submittedName>
        <fullName evidence="12">Type II secretion system protein D</fullName>
    </submittedName>
</protein>
<name>A0A809R4I1_9BACT</name>
<dbReference type="AlphaFoldDB" id="A0A809R4I1"/>
<feature type="domain" description="NolW-like" evidence="10">
    <location>
        <begin position="265"/>
        <end position="354"/>
    </location>
</feature>
<dbReference type="InterPro" id="IPR001775">
    <property type="entry name" value="GspD/PilQ"/>
</dbReference>
<feature type="compositionally biased region" description="Basic and acidic residues" evidence="7">
    <location>
        <begin position="770"/>
        <end position="789"/>
    </location>
</feature>
<feature type="domain" description="NolW-like" evidence="10">
    <location>
        <begin position="361"/>
        <end position="536"/>
    </location>
</feature>
<feature type="region of interest" description="Disordered" evidence="7">
    <location>
        <begin position="770"/>
        <end position="817"/>
    </location>
</feature>
<dbReference type="InterPro" id="IPR005644">
    <property type="entry name" value="NolW-like"/>
</dbReference>
<dbReference type="GO" id="GO:0009279">
    <property type="term" value="C:cell outer membrane"/>
    <property type="evidence" value="ECO:0007669"/>
    <property type="project" value="UniProtKB-SubCell"/>
</dbReference>
<feature type="signal peptide" evidence="8">
    <location>
        <begin position="1"/>
        <end position="23"/>
    </location>
</feature>
<accession>A0A809R4I1</accession>
<proteinExistence type="inferred from homology"/>
<reference evidence="12" key="1">
    <citation type="journal article" name="DNA Res.">
        <title>The physiological potential of anammox bacteria as revealed by their core genome structure.</title>
        <authorList>
            <person name="Okubo T."/>
            <person name="Toyoda A."/>
            <person name="Fukuhara K."/>
            <person name="Uchiyama I."/>
            <person name="Harigaya Y."/>
            <person name="Kuroiwa M."/>
            <person name="Suzuki T."/>
            <person name="Murakami Y."/>
            <person name="Suwa Y."/>
            <person name="Takami H."/>
        </authorList>
    </citation>
    <scope>NUCLEOTIDE SEQUENCE</scope>
    <source>
        <strain evidence="12">317325-2</strain>
    </source>
</reference>
<feature type="chain" id="PRO_5035247500" evidence="8">
    <location>
        <begin position="24"/>
        <end position="817"/>
    </location>
</feature>
<dbReference type="Pfam" id="PF00263">
    <property type="entry name" value="Secretin"/>
    <property type="match status" value="1"/>
</dbReference>
<evidence type="ECO:0000256" key="5">
    <source>
        <dbReference type="RuleBase" id="RU004003"/>
    </source>
</evidence>
<dbReference type="InterPro" id="IPR050810">
    <property type="entry name" value="Bact_Secretion_Sys_Channel"/>
</dbReference>
<keyword evidence="6" id="KW-0813">Transport</keyword>
<dbReference type="GO" id="GO:0015627">
    <property type="term" value="C:type II protein secretion system complex"/>
    <property type="evidence" value="ECO:0007669"/>
    <property type="project" value="TreeGrafter"/>
</dbReference>
<evidence type="ECO:0000256" key="6">
    <source>
        <dbReference type="RuleBase" id="RU004004"/>
    </source>
</evidence>
<dbReference type="Proteomes" id="UP000662873">
    <property type="component" value="Chromosome"/>
</dbReference>
<gene>
    <name evidence="12" type="ORF">NPRO_00980</name>
</gene>
<evidence type="ECO:0000313" key="13">
    <source>
        <dbReference type="Proteomes" id="UP000662873"/>
    </source>
</evidence>